<evidence type="ECO:0000256" key="1">
    <source>
        <dbReference type="ARBA" id="ARBA00010617"/>
    </source>
</evidence>
<feature type="transmembrane region" description="Helical" evidence="4">
    <location>
        <begin position="6"/>
        <end position="29"/>
    </location>
</feature>
<reference evidence="5" key="1">
    <citation type="journal article" date="2023" name="Mol. Biol. Evol.">
        <title>Third-Generation Sequencing Reveals the Adaptive Role of the Epigenome in Three Deep-Sea Polychaetes.</title>
        <authorList>
            <person name="Perez M."/>
            <person name="Aroh O."/>
            <person name="Sun Y."/>
            <person name="Lan Y."/>
            <person name="Juniper S.K."/>
            <person name="Young C.R."/>
            <person name="Angers B."/>
            <person name="Qian P.Y."/>
        </authorList>
    </citation>
    <scope>NUCLEOTIDE SEQUENCE</scope>
    <source>
        <strain evidence="5">P08H-3</strain>
    </source>
</reference>
<dbReference type="InterPro" id="IPR017972">
    <property type="entry name" value="Cyt_P450_CS"/>
</dbReference>
<evidence type="ECO:0008006" key="7">
    <source>
        <dbReference type="Google" id="ProtNLM"/>
    </source>
</evidence>
<dbReference type="InterPro" id="IPR001128">
    <property type="entry name" value="Cyt_P450"/>
</dbReference>
<comment type="cofactor">
    <cofactor evidence="2">
        <name>heme</name>
        <dbReference type="ChEBI" id="CHEBI:30413"/>
    </cofactor>
</comment>
<keyword evidence="4" id="KW-1133">Transmembrane helix</keyword>
<dbReference type="Pfam" id="PF00067">
    <property type="entry name" value="p450"/>
    <property type="match status" value="3"/>
</dbReference>
<dbReference type="GO" id="GO:0005506">
    <property type="term" value="F:iron ion binding"/>
    <property type="evidence" value="ECO:0007669"/>
    <property type="project" value="InterPro"/>
</dbReference>
<accession>A0AAD9JUU8</accession>
<comment type="similarity">
    <text evidence="1 3">Belongs to the cytochrome P450 family.</text>
</comment>
<dbReference type="InterPro" id="IPR036396">
    <property type="entry name" value="Cyt_P450_sf"/>
</dbReference>
<dbReference type="GO" id="GO:0033781">
    <property type="term" value="F:cholesterol 24-hydroxylase activity"/>
    <property type="evidence" value="ECO:0007669"/>
    <property type="project" value="InterPro"/>
</dbReference>
<keyword evidence="2 3" id="KW-0408">Iron</keyword>
<gene>
    <name evidence="5" type="ORF">LSH36_154g03049</name>
</gene>
<dbReference type="Gene3D" id="1.10.630.10">
    <property type="entry name" value="Cytochrome P450"/>
    <property type="match status" value="2"/>
</dbReference>
<evidence type="ECO:0000256" key="3">
    <source>
        <dbReference type="RuleBase" id="RU000461"/>
    </source>
</evidence>
<dbReference type="GO" id="GO:0006707">
    <property type="term" value="P:cholesterol catabolic process"/>
    <property type="evidence" value="ECO:0007669"/>
    <property type="project" value="InterPro"/>
</dbReference>
<keyword evidence="2 3" id="KW-0479">Metal-binding</keyword>
<keyword evidence="3" id="KW-0503">Monooxygenase</keyword>
<dbReference type="PRINTS" id="PR00463">
    <property type="entry name" value="EP450I"/>
</dbReference>
<keyword evidence="4" id="KW-0472">Membrane</keyword>
<organism evidence="5 6">
    <name type="scientific">Paralvinella palmiformis</name>
    <dbReference type="NCBI Taxonomy" id="53620"/>
    <lineage>
        <taxon>Eukaryota</taxon>
        <taxon>Metazoa</taxon>
        <taxon>Spiralia</taxon>
        <taxon>Lophotrochozoa</taxon>
        <taxon>Annelida</taxon>
        <taxon>Polychaeta</taxon>
        <taxon>Sedentaria</taxon>
        <taxon>Canalipalpata</taxon>
        <taxon>Terebellida</taxon>
        <taxon>Terebelliformia</taxon>
        <taxon>Alvinellidae</taxon>
        <taxon>Paralvinella</taxon>
    </lineage>
</organism>
<protein>
    <recommendedName>
        <fullName evidence="7">Cytochrome P450</fullName>
    </recommendedName>
</protein>
<name>A0AAD9JUU8_9ANNE</name>
<dbReference type="InterPro" id="IPR039983">
    <property type="entry name" value="CYP46A1"/>
</dbReference>
<keyword evidence="6" id="KW-1185">Reference proteome</keyword>
<keyword evidence="4" id="KW-0812">Transmembrane</keyword>
<evidence type="ECO:0000313" key="5">
    <source>
        <dbReference type="EMBL" id="KAK2159351.1"/>
    </source>
</evidence>
<dbReference type="InterPro" id="IPR002401">
    <property type="entry name" value="Cyt_P450_E_grp-I"/>
</dbReference>
<evidence type="ECO:0000256" key="2">
    <source>
        <dbReference type="PIRSR" id="PIRSR602401-1"/>
    </source>
</evidence>
<keyword evidence="2 3" id="KW-0349">Heme</keyword>
<sequence>MELWDVITYLIKCFGFLLVTFATVFVVYVRKQHNKFAHIPGPPRDSIIFGNLPTVRKWRREKGYFLAMMFNEWAKEYGNTFVLYFLFRAVVFTMDLNSVKEILMSGNHNKPDGTSRRIGFLFGERFVGTGLITETDEKKWARRRLVLNQAFYRRFLRSIMEKFNEVGDELMDKLEKVANGKTVIDLSKELHYATLDVIGKMKFWKEKKLKKAVRNACCLLRKSGSQWLKDRQEAINQGEAVPDDILTLMIHAQDADPGIMSDDERLDDIVTFFLAGQETTANLLTFTAYELMQTPEVLTKMQQEIEAVQGSRTNIEFDDLTKLEYMGMLSSFVSGRNPDFNPDPQKFMPERFHPDFEHRPPVYSYFPFSLGPRNCIGQNFAQIEGKVFLVKLLQKFDFKLAEGYEMKLTEKMTLQPIGGIPCTLTVRQ</sequence>
<dbReference type="PANTHER" id="PTHR24293">
    <property type="entry name" value="CYTOCHROME P450 FAMILY 46 SUBFAMILY A"/>
    <property type="match status" value="1"/>
</dbReference>
<dbReference type="GO" id="GO:0020037">
    <property type="term" value="F:heme binding"/>
    <property type="evidence" value="ECO:0007669"/>
    <property type="project" value="InterPro"/>
</dbReference>
<evidence type="ECO:0000313" key="6">
    <source>
        <dbReference type="Proteomes" id="UP001208570"/>
    </source>
</evidence>
<comment type="caution">
    <text evidence="5">The sequence shown here is derived from an EMBL/GenBank/DDBJ whole genome shotgun (WGS) entry which is preliminary data.</text>
</comment>
<dbReference type="EMBL" id="JAODUP010000154">
    <property type="protein sequence ID" value="KAK2159351.1"/>
    <property type="molecule type" value="Genomic_DNA"/>
</dbReference>
<keyword evidence="3" id="KW-0560">Oxidoreductase</keyword>
<dbReference type="SUPFAM" id="SSF48264">
    <property type="entry name" value="Cytochrome P450"/>
    <property type="match status" value="1"/>
</dbReference>
<dbReference type="PRINTS" id="PR00385">
    <property type="entry name" value="P450"/>
</dbReference>
<dbReference type="AlphaFoldDB" id="A0AAD9JUU8"/>
<proteinExistence type="inferred from homology"/>
<feature type="binding site" description="axial binding residue" evidence="2">
    <location>
        <position position="375"/>
    </location>
    <ligand>
        <name>heme</name>
        <dbReference type="ChEBI" id="CHEBI:30413"/>
    </ligand>
    <ligandPart>
        <name>Fe</name>
        <dbReference type="ChEBI" id="CHEBI:18248"/>
    </ligandPart>
</feature>
<dbReference type="PROSITE" id="PS00086">
    <property type="entry name" value="CYTOCHROME_P450"/>
    <property type="match status" value="1"/>
</dbReference>
<dbReference type="Proteomes" id="UP001208570">
    <property type="component" value="Unassembled WGS sequence"/>
</dbReference>
<dbReference type="PANTHER" id="PTHR24293:SF0">
    <property type="entry name" value="CYP46A1 PROTEIN-RELATED"/>
    <property type="match status" value="1"/>
</dbReference>
<evidence type="ECO:0000256" key="4">
    <source>
        <dbReference type="SAM" id="Phobius"/>
    </source>
</evidence>